<dbReference type="Pfam" id="PF00156">
    <property type="entry name" value="Pribosyltran"/>
    <property type="match status" value="1"/>
</dbReference>
<evidence type="ECO:0000313" key="4">
    <source>
        <dbReference type="EMBL" id="PSN90099.1"/>
    </source>
</evidence>
<dbReference type="PANTHER" id="PTHR43363">
    <property type="entry name" value="HYPOXANTHINE PHOSPHORIBOSYLTRANSFERASE"/>
    <property type="match status" value="1"/>
</dbReference>
<dbReference type="CDD" id="cd06223">
    <property type="entry name" value="PRTases_typeI"/>
    <property type="match status" value="1"/>
</dbReference>
<dbReference type="GO" id="GO:0016757">
    <property type="term" value="F:glycosyltransferase activity"/>
    <property type="evidence" value="ECO:0007669"/>
    <property type="project" value="UniProtKB-KW"/>
</dbReference>
<dbReference type="EMBL" id="NEXJ01000097">
    <property type="protein sequence ID" value="PSN90099.1"/>
    <property type="molecule type" value="Genomic_DNA"/>
</dbReference>
<evidence type="ECO:0000256" key="2">
    <source>
        <dbReference type="ARBA" id="ARBA00022679"/>
    </source>
</evidence>
<dbReference type="InterPro" id="IPR029057">
    <property type="entry name" value="PRTase-like"/>
</dbReference>
<name>A0A2R6AUQ8_9ARCH</name>
<dbReference type="AlphaFoldDB" id="A0A2R6AUQ8"/>
<reference evidence="4 5" key="1">
    <citation type="submission" date="2017-04" db="EMBL/GenBank/DDBJ databases">
        <title>Novel microbial lineages endemic to geothermal iron-oxide mats fill important gaps in the evolutionary history of Archaea.</title>
        <authorList>
            <person name="Jay Z.J."/>
            <person name="Beam J.P."/>
            <person name="Dlakic M."/>
            <person name="Rusch D.B."/>
            <person name="Kozubal M.A."/>
            <person name="Inskeep W.P."/>
        </authorList>
    </citation>
    <scope>NUCLEOTIDE SEQUENCE [LARGE SCALE GENOMIC DNA]</scope>
    <source>
        <strain evidence="4">ECH_B_SAG-M15</strain>
    </source>
</reference>
<evidence type="ECO:0000313" key="5">
    <source>
        <dbReference type="Proteomes" id="UP000240490"/>
    </source>
</evidence>
<proteinExistence type="predicted"/>
<organism evidence="4 5">
    <name type="scientific">Candidatus Marsarchaeota G2 archaeon ECH_B_SAG-M15</name>
    <dbReference type="NCBI Taxonomy" id="1978162"/>
    <lineage>
        <taxon>Archaea</taxon>
        <taxon>Candidatus Marsarchaeota</taxon>
        <taxon>Candidatus Marsarchaeota group 2</taxon>
    </lineage>
</organism>
<feature type="domain" description="Phosphoribosyltransferase" evidence="3">
    <location>
        <begin position="15"/>
        <end position="149"/>
    </location>
</feature>
<evidence type="ECO:0000256" key="1">
    <source>
        <dbReference type="ARBA" id="ARBA00022676"/>
    </source>
</evidence>
<dbReference type="PANTHER" id="PTHR43363:SF2">
    <property type="entry name" value="PHOSPHORIBOSYLTRANSFERASE"/>
    <property type="match status" value="1"/>
</dbReference>
<dbReference type="InterPro" id="IPR000836">
    <property type="entry name" value="PRTase_dom"/>
</dbReference>
<dbReference type="Proteomes" id="UP000240490">
    <property type="component" value="Unassembled WGS sequence"/>
</dbReference>
<keyword evidence="2" id="KW-0808">Transferase</keyword>
<keyword evidence="1" id="KW-0328">Glycosyltransferase</keyword>
<sequence length="199" mass="22674">MVDDLVRFLAPNWNLIYQGLVDVASKIKSSGEEFDAIVGIARGGWIPARILSDFLGVKRLISMQVSSYQGLTKKAVKSLDEYRLAATERKILLVDDVADTGSSLLYIKNRLTEVGAICRTTTIYVKPWTNFWPDYYFREVTEWVVFPWEIIETVGIRLNQGSSNYDQALNEIGLDPELYTIIRPMVGELYGDKNRLKKI</sequence>
<protein>
    <recommendedName>
        <fullName evidence="3">Phosphoribosyltransferase domain-containing protein</fullName>
    </recommendedName>
</protein>
<dbReference type="Gene3D" id="3.40.50.2020">
    <property type="match status" value="1"/>
</dbReference>
<gene>
    <name evidence="4" type="ORF">B9Q08_05485</name>
</gene>
<evidence type="ECO:0000259" key="3">
    <source>
        <dbReference type="Pfam" id="PF00156"/>
    </source>
</evidence>
<dbReference type="SUPFAM" id="SSF53271">
    <property type="entry name" value="PRTase-like"/>
    <property type="match status" value="1"/>
</dbReference>
<comment type="caution">
    <text evidence="4">The sequence shown here is derived from an EMBL/GenBank/DDBJ whole genome shotgun (WGS) entry which is preliminary data.</text>
</comment>
<accession>A0A2R6AUQ8</accession>